<evidence type="ECO:0000313" key="3">
    <source>
        <dbReference type="Proteomes" id="UP000749559"/>
    </source>
</evidence>
<proteinExistence type="predicted"/>
<keyword evidence="3" id="KW-1185">Reference proteome</keyword>
<feature type="compositionally biased region" description="Basic and acidic residues" evidence="1">
    <location>
        <begin position="218"/>
        <end position="272"/>
    </location>
</feature>
<dbReference type="Proteomes" id="UP000749559">
    <property type="component" value="Unassembled WGS sequence"/>
</dbReference>
<reference evidence="2" key="1">
    <citation type="submission" date="2022-03" db="EMBL/GenBank/DDBJ databases">
        <authorList>
            <person name="Martin C."/>
        </authorList>
    </citation>
    <scope>NUCLEOTIDE SEQUENCE</scope>
</reference>
<protein>
    <submittedName>
        <fullName evidence="2">Uncharacterized protein</fullName>
    </submittedName>
</protein>
<dbReference type="EMBL" id="CAIIXF020000003">
    <property type="protein sequence ID" value="CAH1778560.1"/>
    <property type="molecule type" value="Genomic_DNA"/>
</dbReference>
<feature type="compositionally biased region" description="Basic and acidic residues" evidence="1">
    <location>
        <begin position="201"/>
        <end position="210"/>
    </location>
</feature>
<accession>A0A8S4NEG1</accession>
<sequence length="571" mass="62445">MSVNMETSSRDIATVRRRDRIHQSRNSQQDGRLQRCTRCEFTTSKLGAMGHHTKAVHPRMQRECGIRGCKEEVTKENLDDHVENHKNGIIHNINLDIEAAPEDVPFQVKKTWQNTKWRGLITKCSATKVSDLRKMIKERILQLYALTGEQICLVSVTPCPRSPYMWKFSTPGCATTVLSGNAARALSNDLYNKMKVDGADTREELSDSGDRVGGVSGERVDGENVSGDRADGESVSGDRADGESVSGDRADGESVSGDRADGESVSEERVDGVSEEIVDGVSEERVDCVSEERVDGVSEERVDGVSEERVDGKNVSGERVDGVSEEIVDGVSEERVDGVSEERVDGVSEERVDGENVSGERDDGVSGDRADVVSAEIVDDVTAVIVSSECVSGELVGVSVEIVDSVSEETDDTKGGEKGGGVSEETDDAMSGKKDGGVSRERVDVVSRERLSNESVSKERVGCAGVTAVIVSSECVSEKRVVCEGMNEEKVIGEIVNEERVATINDISEGCTIKREYNMSDGGTEWFRGVVRSVSTKRKYFKILWEDETEEETLNKKQMTFCLKNRNIVIR</sequence>
<feature type="region of interest" description="Disordered" evidence="1">
    <location>
        <begin position="406"/>
        <end position="441"/>
    </location>
</feature>
<gene>
    <name evidence="2" type="ORF">OFUS_LOCUS5463</name>
</gene>
<comment type="caution">
    <text evidence="2">The sequence shown here is derived from an EMBL/GenBank/DDBJ whole genome shotgun (WGS) entry which is preliminary data.</text>
</comment>
<feature type="compositionally biased region" description="Polar residues" evidence="1">
    <location>
        <begin position="1"/>
        <end position="11"/>
    </location>
</feature>
<feature type="compositionally biased region" description="Basic and acidic residues" evidence="1">
    <location>
        <begin position="430"/>
        <end position="441"/>
    </location>
</feature>
<dbReference type="OrthoDB" id="6382204at2759"/>
<feature type="compositionally biased region" description="Basic and acidic residues" evidence="1">
    <location>
        <begin position="332"/>
        <end position="367"/>
    </location>
</feature>
<feature type="region of interest" description="Disordered" evidence="1">
    <location>
        <begin position="201"/>
        <end position="367"/>
    </location>
</feature>
<name>A0A8S4NEG1_OWEFU</name>
<feature type="region of interest" description="Disordered" evidence="1">
    <location>
        <begin position="1"/>
        <end position="29"/>
    </location>
</feature>
<evidence type="ECO:0000313" key="2">
    <source>
        <dbReference type="EMBL" id="CAH1778560.1"/>
    </source>
</evidence>
<evidence type="ECO:0000256" key="1">
    <source>
        <dbReference type="SAM" id="MobiDB-lite"/>
    </source>
</evidence>
<dbReference type="AlphaFoldDB" id="A0A8S4NEG1"/>
<feature type="compositionally biased region" description="Basic and acidic residues" evidence="1">
    <location>
        <begin position="282"/>
        <end position="322"/>
    </location>
</feature>
<organism evidence="2 3">
    <name type="scientific">Owenia fusiformis</name>
    <name type="common">Polychaete worm</name>
    <dbReference type="NCBI Taxonomy" id="6347"/>
    <lineage>
        <taxon>Eukaryota</taxon>
        <taxon>Metazoa</taxon>
        <taxon>Spiralia</taxon>
        <taxon>Lophotrochozoa</taxon>
        <taxon>Annelida</taxon>
        <taxon>Polychaeta</taxon>
        <taxon>Sedentaria</taxon>
        <taxon>Canalipalpata</taxon>
        <taxon>Sabellida</taxon>
        <taxon>Oweniida</taxon>
        <taxon>Oweniidae</taxon>
        <taxon>Owenia</taxon>
    </lineage>
</organism>